<dbReference type="Gramene" id="HORVU.MOREX.r2.5HG0418800.1">
    <property type="protein sequence ID" value="HORVU.MOREX.r2.5HG0418800.1"/>
    <property type="gene ID" value="HORVU.MOREX.r2.5HG0418800"/>
</dbReference>
<dbReference type="Proteomes" id="UP000011116">
    <property type="component" value="Chromosome 5H"/>
</dbReference>
<sequence>MDLRGVILSRLANNKAAARTAILSSAWRYIWRSTPLNLAVDDDLAGNERNRITAVSEILASHRGPVRRLSLETIRLGRNRYARFDGWFRSRVLDGLEELQFYGDGMPPRLLPLRPLPLPPSALRFAPTLHAASIGGCDFPEISALIFPELKRLKLYDVCISEADLRRLLAGCIVLEALELSDIHRFSFSSVQIVSPTLRSIRVSAIWPFRLNGGLQQAFQELVIEDAPCLERLTQVGPLGPNKIKINAAPKLTLLGYLFGNIDKSATTFFYSRSKDIVSIPFTGWFWNPSAPIWMQLSGFLDAFPVWRSCTSSHFLGRSRKVAHTTILLTALICISEK</sequence>
<gene>
    <name evidence="2" type="primary">LOC123397930</name>
</gene>
<reference evidence="3" key="1">
    <citation type="journal article" date="2012" name="Nature">
        <title>A physical, genetic and functional sequence assembly of the barley genome.</title>
        <authorList>
            <consortium name="The International Barley Genome Sequencing Consortium"/>
            <person name="Mayer K.F."/>
            <person name="Waugh R."/>
            <person name="Brown J.W."/>
            <person name="Schulman A."/>
            <person name="Langridge P."/>
            <person name="Platzer M."/>
            <person name="Fincher G.B."/>
            <person name="Muehlbauer G.J."/>
            <person name="Sato K."/>
            <person name="Close T.J."/>
            <person name="Wise R.P."/>
            <person name="Stein N."/>
        </authorList>
    </citation>
    <scope>NUCLEOTIDE SEQUENCE [LARGE SCALE GENOMIC DNA]</scope>
    <source>
        <strain evidence="3">cv. Morex</strain>
    </source>
</reference>
<accession>A0A8I6XJB5</accession>
<dbReference type="PANTHER" id="PTHR32141">
    <property type="match status" value="1"/>
</dbReference>
<evidence type="ECO:0000313" key="3">
    <source>
        <dbReference type="Proteomes" id="UP000011116"/>
    </source>
</evidence>
<dbReference type="SUPFAM" id="SSF52047">
    <property type="entry name" value="RNI-like"/>
    <property type="match status" value="1"/>
</dbReference>
<evidence type="ECO:0000313" key="2">
    <source>
        <dbReference type="EnsemblPlants" id="HORVU.MOREX.r3.5HG0504240.1"/>
    </source>
</evidence>
<reference evidence="2" key="3">
    <citation type="submission" date="2022-01" db="UniProtKB">
        <authorList>
            <consortium name="EnsemblPlants"/>
        </authorList>
    </citation>
    <scope>IDENTIFICATION</scope>
    <source>
        <strain evidence="2">subsp. vulgare</strain>
    </source>
</reference>
<dbReference type="Gramene" id="HORVU.MOREX.r3.5HG0504240.1">
    <property type="protein sequence ID" value="HORVU.MOREX.r3.5HG0504240.1"/>
    <property type="gene ID" value="HORVU.MOREX.r3.5HG0504240"/>
</dbReference>
<dbReference type="InterPro" id="IPR055302">
    <property type="entry name" value="F-box_dom-containing"/>
</dbReference>
<dbReference type="GeneID" id="123397930"/>
<keyword evidence="3" id="KW-1185">Reference proteome</keyword>
<organism evidence="2 3">
    <name type="scientific">Hordeum vulgare subsp. vulgare</name>
    <name type="common">Domesticated barley</name>
    <dbReference type="NCBI Taxonomy" id="112509"/>
    <lineage>
        <taxon>Eukaryota</taxon>
        <taxon>Viridiplantae</taxon>
        <taxon>Streptophyta</taxon>
        <taxon>Embryophyta</taxon>
        <taxon>Tracheophyta</taxon>
        <taxon>Spermatophyta</taxon>
        <taxon>Magnoliopsida</taxon>
        <taxon>Liliopsida</taxon>
        <taxon>Poales</taxon>
        <taxon>Poaceae</taxon>
        <taxon>BOP clade</taxon>
        <taxon>Pooideae</taxon>
        <taxon>Triticodae</taxon>
        <taxon>Triticeae</taxon>
        <taxon>Hordeinae</taxon>
        <taxon>Hordeum</taxon>
    </lineage>
</organism>
<dbReference type="PANTHER" id="PTHR32141:SF163">
    <property type="entry name" value="OS07G0285900 PROTEIN"/>
    <property type="match status" value="1"/>
</dbReference>
<dbReference type="KEGG" id="hvg:123397930"/>
<dbReference type="InterPro" id="IPR055411">
    <property type="entry name" value="LRR_FXL15/At3g58940/PEG3-like"/>
</dbReference>
<name>A0A8I6XJB5_HORVV</name>
<reference evidence="2" key="2">
    <citation type="submission" date="2020-10" db="EMBL/GenBank/DDBJ databases">
        <authorList>
            <person name="Scholz U."/>
            <person name="Mascher M."/>
            <person name="Fiebig A."/>
        </authorList>
    </citation>
    <scope>NUCLEOTIDE SEQUENCE [LARGE SCALE GENOMIC DNA]</scope>
    <source>
        <strain evidence="2">cv. Morex</strain>
    </source>
</reference>
<feature type="domain" description="F-box/LRR-repeat protein 15/At3g58940/PEG3-like LRR" evidence="1">
    <location>
        <begin position="85"/>
        <end position="264"/>
    </location>
</feature>
<dbReference type="OrthoDB" id="689410at2759"/>
<dbReference type="Pfam" id="PF24758">
    <property type="entry name" value="LRR_At5g56370"/>
    <property type="match status" value="1"/>
</dbReference>
<dbReference type="AlphaFoldDB" id="A0A8I6XJB5"/>
<proteinExistence type="predicted"/>
<protein>
    <recommendedName>
        <fullName evidence="1">F-box/LRR-repeat protein 15/At3g58940/PEG3-like LRR domain-containing protein</fullName>
    </recommendedName>
</protein>
<evidence type="ECO:0000259" key="1">
    <source>
        <dbReference type="Pfam" id="PF24758"/>
    </source>
</evidence>
<dbReference type="RefSeq" id="XP_044948378.1">
    <property type="nucleotide sequence ID" value="XM_045092443.1"/>
</dbReference>
<dbReference type="EnsemblPlants" id="HORVU.MOREX.r3.5HG0504240.1">
    <property type="protein sequence ID" value="HORVU.MOREX.r3.5HG0504240.1"/>
    <property type="gene ID" value="HORVU.MOREX.r3.5HG0504240"/>
</dbReference>